<dbReference type="EMBL" id="CP036318">
    <property type="protein sequence ID" value="QDV56889.1"/>
    <property type="molecule type" value="Genomic_DNA"/>
</dbReference>
<organism evidence="1 2">
    <name type="scientific">Rosistilla oblonga</name>
    <dbReference type="NCBI Taxonomy" id="2527990"/>
    <lineage>
        <taxon>Bacteria</taxon>
        <taxon>Pseudomonadati</taxon>
        <taxon>Planctomycetota</taxon>
        <taxon>Planctomycetia</taxon>
        <taxon>Pirellulales</taxon>
        <taxon>Pirellulaceae</taxon>
        <taxon>Rosistilla</taxon>
    </lineage>
</organism>
<dbReference type="AlphaFoldDB" id="A0A518IUY5"/>
<reference evidence="1 2" key="1">
    <citation type="submission" date="2019-02" db="EMBL/GenBank/DDBJ databases">
        <title>Deep-cultivation of Planctomycetes and their phenomic and genomic characterization uncovers novel biology.</title>
        <authorList>
            <person name="Wiegand S."/>
            <person name="Jogler M."/>
            <person name="Boedeker C."/>
            <person name="Pinto D."/>
            <person name="Vollmers J."/>
            <person name="Rivas-Marin E."/>
            <person name="Kohn T."/>
            <person name="Peeters S.H."/>
            <person name="Heuer A."/>
            <person name="Rast P."/>
            <person name="Oberbeckmann S."/>
            <person name="Bunk B."/>
            <person name="Jeske O."/>
            <person name="Meyerdierks A."/>
            <person name="Storesund J.E."/>
            <person name="Kallscheuer N."/>
            <person name="Luecker S."/>
            <person name="Lage O.M."/>
            <person name="Pohl T."/>
            <person name="Merkel B.J."/>
            <person name="Hornburger P."/>
            <person name="Mueller R.-W."/>
            <person name="Bruemmer F."/>
            <person name="Labrenz M."/>
            <person name="Spormann A.M."/>
            <person name="Op den Camp H."/>
            <person name="Overmann J."/>
            <person name="Amann R."/>
            <person name="Jetten M.S.M."/>
            <person name="Mascher T."/>
            <person name="Medema M.H."/>
            <person name="Devos D.P."/>
            <person name="Kaster A.-K."/>
            <person name="Ovreas L."/>
            <person name="Rohde M."/>
            <person name="Galperin M.Y."/>
            <person name="Jogler C."/>
        </authorList>
    </citation>
    <scope>NUCLEOTIDE SEQUENCE [LARGE SCALE GENOMIC DNA]</scope>
    <source>
        <strain evidence="1 2">Mal33</strain>
    </source>
</reference>
<dbReference type="Proteomes" id="UP000316770">
    <property type="component" value="Chromosome"/>
</dbReference>
<proteinExistence type="predicted"/>
<sequence length="139" mass="15958">MHPLLQQIHDEIYSWTYESPAGLMQSAASLLRSVLDSGGPRRDLADFSTLYRLLDGFADQTLDDIFHTLHQWNAAAGSDELNDPESDDNMLSFQVGVVWVMSRSLMLFFNPEEKLETFAEWQEFTFGNIQKMLGMYLRS</sequence>
<name>A0A518IUY5_9BACT</name>
<keyword evidence="2" id="KW-1185">Reference proteome</keyword>
<protein>
    <submittedName>
        <fullName evidence="1">Uncharacterized protein</fullName>
    </submittedName>
</protein>
<evidence type="ECO:0000313" key="2">
    <source>
        <dbReference type="Proteomes" id="UP000316770"/>
    </source>
</evidence>
<dbReference type="RefSeq" id="WP_145285803.1">
    <property type="nucleotide sequence ID" value="NZ_CP036318.1"/>
</dbReference>
<gene>
    <name evidence="1" type="ORF">Mal33_28900</name>
</gene>
<accession>A0A518IUY5</accession>
<evidence type="ECO:0000313" key="1">
    <source>
        <dbReference type="EMBL" id="QDV56889.1"/>
    </source>
</evidence>